<dbReference type="Pfam" id="PF18962">
    <property type="entry name" value="Por_Secre_tail"/>
    <property type="match status" value="1"/>
</dbReference>
<dbReference type="AlphaFoldDB" id="A0A1M4WR19"/>
<evidence type="ECO:0000313" key="7">
    <source>
        <dbReference type="Proteomes" id="UP000184462"/>
    </source>
</evidence>
<protein>
    <submittedName>
        <fullName evidence="6">Por secretion system C-terminal sorting domain-containing protein</fullName>
    </submittedName>
</protein>
<keyword evidence="1 3" id="KW-0732">Signal</keyword>
<feature type="domain" description="Secretion system C-terminal sorting" evidence="4">
    <location>
        <begin position="1154"/>
        <end position="1228"/>
    </location>
</feature>
<feature type="region of interest" description="Disordered" evidence="2">
    <location>
        <begin position="303"/>
        <end position="322"/>
    </location>
</feature>
<evidence type="ECO:0000256" key="2">
    <source>
        <dbReference type="SAM" id="MobiDB-lite"/>
    </source>
</evidence>
<feature type="compositionally biased region" description="Gly residues" evidence="2">
    <location>
        <begin position="310"/>
        <end position="320"/>
    </location>
</feature>
<dbReference type="OrthoDB" id="9757947at2"/>
<evidence type="ECO:0000313" key="6">
    <source>
        <dbReference type="EMBL" id="SHE83669.1"/>
    </source>
</evidence>
<name>A0A1M4WR19_9FLAO</name>
<gene>
    <name evidence="6" type="ORF">SAMN05444278_106122</name>
</gene>
<feature type="domain" description="Glycine-rich" evidence="5">
    <location>
        <begin position="378"/>
        <end position="647"/>
    </location>
</feature>
<sequence length="1230" mass="127891">MKELSTYFTFFILFLSYVSFAQIATPVEGGSVNVDVTTITETEMDDGSVVVVFPVGENQTFEVPDEVDEISYLIVGGGGGGGFATDRTAGGGAGGRVVSDAFEVSPGDLITVTVGAGGSGGTGPDSPGLSGDNSILVYNGDTITVPGGGRGAQLNYSAVNGGGASHNSPSASYSPSSFPQFNGGSGGEHSYQYNCFGVQNRMSFFAGGGAGSAGSGGNGYYNDWDDHSSGDGGSGITSSITGTTQGYGGGGGGSYQYQMQPTEYPWAEGFGKDGGGNGGTYYLKLGSLCTNDRNTVVERIPKMNTTNGIDGRGGGGGGGRSDWDGVTGCSGNCVQRGGDGGNGVVILRYTPKIPNLDVNEITVVENLEGNTIVVFPEGESTYTLPNNVTQIEYLVVGGGGGGGFARDRSAGGGAGGRVLEGSMSVSPGQVLNIHVGAGGVYGKWGRNAESGEASSILDEDGATLAFAPGGGNGGRISDSPENGGGNYHGGGSGAAYASHEGFTSFSGGSGYDGGGIRIYSGGGGAGTSGNGFNAISSSAGNGGPGFETSITGKTIVVGGGGGGGTQVFSGYNTAKGLGTAGGGNGGFWHQSAADNVNMSWKNALDGYGGGGGGGTSDIDGDSTCDGFNDDCMQNGGNGGNGVVVLKFNNAAFEWNGSQNDDWNNTSNWSKEVVPSAGSDIHILETATHMPKVNSDLSIKNLELDAGSTLAISSGKILSVSGNILNNGNILFESDLNGSAYLNEFSGTISGSGTFTFQQYFNDKRAFRMVTSPVNSSSIFDNWQNSGIYEPGVGTHITGEQGTVGSFNTETGIDYTLSGNHSLFEFDTDNGWQSVSNTKSTNLVAGKPYRLFIRGDRGVDLTDNLASSSTTISSAGDILYGNQTLSFPIANSANTSYMFLANPYPSRVDVSSILSNNANTLATRLWVWDPSVNERGAFVLINNIDSGEGETIPSSSATKFLEPGQAFFVELTDNSVSDITFNELDKDVETIVGVGRSVNQIIEPRIELKLNNHDGEEIDATHIEFSESFNHAIDQFDVPKLGNVDENLAIINSQKLFTVEQRNLPSFEEEIPLFTNNWRNENYSFTINLNNMPNTQVYISDAYLATQTLLNNSNTYSFTVDPNIPDSHSNTRFSLLLVSQTLDMTNQEDFNISSISPNPTSGNVLINTSLKSNSAEVKVYNNLGQVVYSKTEIIESGKINLVLNQLNSGVYFIQLKDKQGNKSINKLIINK</sequence>
<proteinExistence type="predicted"/>
<evidence type="ECO:0000259" key="5">
    <source>
        <dbReference type="Pfam" id="PF21722"/>
    </source>
</evidence>
<dbReference type="EMBL" id="FQTW01000006">
    <property type="protein sequence ID" value="SHE83669.1"/>
    <property type="molecule type" value="Genomic_DNA"/>
</dbReference>
<keyword evidence="7" id="KW-1185">Reference proteome</keyword>
<dbReference type="Pfam" id="PF21722">
    <property type="entry name" value="Gly_rich_2"/>
    <property type="match status" value="2"/>
</dbReference>
<evidence type="ECO:0000256" key="3">
    <source>
        <dbReference type="SAM" id="SignalP"/>
    </source>
</evidence>
<accession>A0A1M4WR19</accession>
<reference evidence="6 7" key="1">
    <citation type="submission" date="2016-11" db="EMBL/GenBank/DDBJ databases">
        <authorList>
            <person name="Jaros S."/>
            <person name="Januszkiewicz K."/>
            <person name="Wedrychowicz H."/>
        </authorList>
    </citation>
    <scope>NUCLEOTIDE SEQUENCE [LARGE SCALE GENOMIC DNA]</scope>
    <source>
        <strain evidence="6 7">DSM 25661</strain>
    </source>
</reference>
<dbReference type="InterPro" id="IPR049304">
    <property type="entry name" value="Gly_rich_dom"/>
</dbReference>
<dbReference type="STRING" id="1155689.SAMN05444278_106122"/>
<feature type="domain" description="Glycine-rich" evidence="5">
    <location>
        <begin position="58"/>
        <end position="349"/>
    </location>
</feature>
<dbReference type="InterPro" id="IPR026444">
    <property type="entry name" value="Secre_tail"/>
</dbReference>
<dbReference type="RefSeq" id="WP_073193232.1">
    <property type="nucleotide sequence ID" value="NZ_FQTW01000006.1"/>
</dbReference>
<evidence type="ECO:0000256" key="1">
    <source>
        <dbReference type="ARBA" id="ARBA00022729"/>
    </source>
</evidence>
<organism evidence="6 7">
    <name type="scientific">Psychroflexus salarius</name>
    <dbReference type="NCBI Taxonomy" id="1155689"/>
    <lineage>
        <taxon>Bacteria</taxon>
        <taxon>Pseudomonadati</taxon>
        <taxon>Bacteroidota</taxon>
        <taxon>Flavobacteriia</taxon>
        <taxon>Flavobacteriales</taxon>
        <taxon>Flavobacteriaceae</taxon>
        <taxon>Psychroflexus</taxon>
    </lineage>
</organism>
<feature type="chain" id="PRO_5012680060" evidence="3">
    <location>
        <begin position="22"/>
        <end position="1230"/>
    </location>
</feature>
<dbReference type="Proteomes" id="UP000184462">
    <property type="component" value="Unassembled WGS sequence"/>
</dbReference>
<dbReference type="NCBIfam" id="TIGR04183">
    <property type="entry name" value="Por_Secre_tail"/>
    <property type="match status" value="1"/>
</dbReference>
<feature type="signal peptide" evidence="3">
    <location>
        <begin position="1"/>
        <end position="21"/>
    </location>
</feature>
<evidence type="ECO:0000259" key="4">
    <source>
        <dbReference type="Pfam" id="PF18962"/>
    </source>
</evidence>